<sequence>MTDTTRVPDVRLVVTGHDADNHGVIASDIQGGPTPGLAADSGEAYVLWSAQSLPSLLEDGLGAIDPSAAGPGSVKFVQRVIHPEGAPLPASNPSVTSSGPTPPRCTSPPR</sequence>
<protein>
    <submittedName>
        <fullName evidence="2">Uncharacterized protein</fullName>
    </submittedName>
</protein>
<proteinExistence type="predicted"/>
<name>A0ABV4SXV2_9ACTN</name>
<comment type="caution">
    <text evidence="2">The sequence shown here is derived from an EMBL/GenBank/DDBJ whole genome shotgun (WGS) entry which is preliminary data.</text>
</comment>
<feature type="compositionally biased region" description="Pro residues" evidence="1">
    <location>
        <begin position="100"/>
        <end position="110"/>
    </location>
</feature>
<gene>
    <name evidence="2" type="ORF">ACEG43_38535</name>
</gene>
<accession>A0ABV4SXV2</accession>
<evidence type="ECO:0000313" key="2">
    <source>
        <dbReference type="EMBL" id="MFA3842026.1"/>
    </source>
</evidence>
<organism evidence="2 3">
    <name type="scientific">Streptomyces aureus</name>
    <dbReference type="NCBI Taxonomy" id="193461"/>
    <lineage>
        <taxon>Bacteria</taxon>
        <taxon>Bacillati</taxon>
        <taxon>Actinomycetota</taxon>
        <taxon>Actinomycetes</taxon>
        <taxon>Kitasatosporales</taxon>
        <taxon>Streptomycetaceae</taxon>
        <taxon>Streptomyces</taxon>
    </lineage>
</organism>
<reference evidence="2 3" key="1">
    <citation type="submission" date="2024-08" db="EMBL/GenBank/DDBJ databases">
        <title>Genome sequence of Streptomyces aureus CACIA-1.46HGO.</title>
        <authorList>
            <person name="Evangelista-Martinez Z."/>
        </authorList>
    </citation>
    <scope>NUCLEOTIDE SEQUENCE [LARGE SCALE GENOMIC DNA]</scope>
    <source>
        <strain evidence="2 3">CACIA-1.46HGO</strain>
    </source>
</reference>
<evidence type="ECO:0000256" key="1">
    <source>
        <dbReference type="SAM" id="MobiDB-lite"/>
    </source>
</evidence>
<keyword evidence="3" id="KW-1185">Reference proteome</keyword>
<dbReference type="EMBL" id="JBGOSP010000032">
    <property type="protein sequence ID" value="MFA3842026.1"/>
    <property type="molecule type" value="Genomic_DNA"/>
</dbReference>
<feature type="region of interest" description="Disordered" evidence="1">
    <location>
        <begin position="84"/>
        <end position="110"/>
    </location>
</feature>
<dbReference type="RefSeq" id="WP_372566083.1">
    <property type="nucleotide sequence ID" value="NZ_JBGOSP010000032.1"/>
</dbReference>
<evidence type="ECO:0000313" key="3">
    <source>
        <dbReference type="Proteomes" id="UP001571476"/>
    </source>
</evidence>
<dbReference type="Proteomes" id="UP001571476">
    <property type="component" value="Unassembled WGS sequence"/>
</dbReference>